<dbReference type="Proteomes" id="UP000789706">
    <property type="component" value="Unassembled WGS sequence"/>
</dbReference>
<evidence type="ECO:0000313" key="2">
    <source>
        <dbReference type="Proteomes" id="UP000789706"/>
    </source>
</evidence>
<protein>
    <submittedName>
        <fullName evidence="1">9526_t:CDS:1</fullName>
    </submittedName>
</protein>
<reference evidence="1" key="1">
    <citation type="submission" date="2021-06" db="EMBL/GenBank/DDBJ databases">
        <authorList>
            <person name="Kallberg Y."/>
            <person name="Tangrot J."/>
            <person name="Rosling A."/>
        </authorList>
    </citation>
    <scope>NUCLEOTIDE SEQUENCE</scope>
    <source>
        <strain evidence="1">AZ414A</strain>
    </source>
</reference>
<proteinExistence type="predicted"/>
<dbReference type="AlphaFoldDB" id="A0A9N9B2V8"/>
<accession>A0A9N9B2V8</accession>
<name>A0A9N9B2V8_9GLOM</name>
<keyword evidence="2" id="KW-1185">Reference proteome</keyword>
<evidence type="ECO:0000313" key="1">
    <source>
        <dbReference type="EMBL" id="CAG8549571.1"/>
    </source>
</evidence>
<comment type="caution">
    <text evidence="1">The sequence shown here is derived from an EMBL/GenBank/DDBJ whole genome shotgun (WGS) entry which is preliminary data.</text>
</comment>
<organism evidence="1 2">
    <name type="scientific">Diversispora eburnea</name>
    <dbReference type="NCBI Taxonomy" id="1213867"/>
    <lineage>
        <taxon>Eukaryota</taxon>
        <taxon>Fungi</taxon>
        <taxon>Fungi incertae sedis</taxon>
        <taxon>Mucoromycota</taxon>
        <taxon>Glomeromycotina</taxon>
        <taxon>Glomeromycetes</taxon>
        <taxon>Diversisporales</taxon>
        <taxon>Diversisporaceae</taxon>
        <taxon>Diversispora</taxon>
    </lineage>
</organism>
<gene>
    <name evidence="1" type="ORF">DEBURN_LOCUS7030</name>
</gene>
<sequence length="95" mass="11172">MSKKDNNKNIDEFKGMHFVSDYTLSTSGYIGNAIVNGVIEPFVPLFDRIEVVEQSTKYLQRKKQENAANFRSEKYYRAWIRLTNVLKNIEILKYC</sequence>
<dbReference type="EMBL" id="CAJVPK010000792">
    <property type="protein sequence ID" value="CAG8549571.1"/>
    <property type="molecule type" value="Genomic_DNA"/>
</dbReference>